<gene>
    <name evidence="2" type="ORF">BSZ32_16595</name>
</gene>
<name>A0A2S7U4J7_9BACT</name>
<evidence type="ECO:0000313" key="2">
    <source>
        <dbReference type="EMBL" id="PQJ29939.1"/>
    </source>
</evidence>
<feature type="transmembrane region" description="Helical" evidence="1">
    <location>
        <begin position="64"/>
        <end position="85"/>
    </location>
</feature>
<evidence type="ECO:0000313" key="3">
    <source>
        <dbReference type="Proteomes" id="UP000239907"/>
    </source>
</evidence>
<dbReference type="OrthoDB" id="198100at2"/>
<proteinExistence type="predicted"/>
<dbReference type="Proteomes" id="UP000239907">
    <property type="component" value="Unassembled WGS sequence"/>
</dbReference>
<dbReference type="AlphaFoldDB" id="A0A2S7U4J7"/>
<protein>
    <submittedName>
        <fullName evidence="2">Uncharacterized protein</fullName>
    </submittedName>
</protein>
<organism evidence="2 3">
    <name type="scientific">Rubritalea profundi</name>
    <dbReference type="NCBI Taxonomy" id="1658618"/>
    <lineage>
        <taxon>Bacteria</taxon>
        <taxon>Pseudomonadati</taxon>
        <taxon>Verrucomicrobiota</taxon>
        <taxon>Verrucomicrobiia</taxon>
        <taxon>Verrucomicrobiales</taxon>
        <taxon>Rubritaleaceae</taxon>
        <taxon>Rubritalea</taxon>
    </lineage>
</organism>
<accession>A0A2S7U4J7</accession>
<keyword evidence="3" id="KW-1185">Reference proteome</keyword>
<dbReference type="RefSeq" id="WP_105044453.1">
    <property type="nucleotide sequence ID" value="NZ_MQWA01000001.1"/>
</dbReference>
<keyword evidence="1" id="KW-0472">Membrane</keyword>
<dbReference type="EMBL" id="MQWA01000001">
    <property type="protein sequence ID" value="PQJ29939.1"/>
    <property type="molecule type" value="Genomic_DNA"/>
</dbReference>
<comment type="caution">
    <text evidence="2">The sequence shown here is derived from an EMBL/GenBank/DDBJ whole genome shotgun (WGS) entry which is preliminary data.</text>
</comment>
<evidence type="ECO:0000256" key="1">
    <source>
        <dbReference type="SAM" id="Phobius"/>
    </source>
</evidence>
<keyword evidence="1" id="KW-1133">Transmembrane helix</keyword>
<feature type="transmembrane region" description="Helical" evidence="1">
    <location>
        <begin position="37"/>
        <end position="58"/>
    </location>
</feature>
<keyword evidence="1" id="KW-0812">Transmembrane</keyword>
<reference evidence="2 3" key="1">
    <citation type="submission" date="2016-12" db="EMBL/GenBank/DDBJ databases">
        <title>Study of bacterial adaptation to deep sea.</title>
        <authorList>
            <person name="Song J."/>
            <person name="Yoshizawa S."/>
            <person name="Kogure K."/>
        </authorList>
    </citation>
    <scope>NUCLEOTIDE SEQUENCE [LARGE SCALE GENOMIC DNA]</scope>
    <source>
        <strain evidence="2 3">SAORIC-165</strain>
    </source>
</reference>
<sequence>MNTLQEINDAWSHADRNKIAAILSVIPGVGHLYKHHYVSGLGILIGGNVLTLFITAWLSLATFGLALIVLPAMYIAAVAASAYYLEDFHGKHQILHPWRQEDH</sequence>